<feature type="transmembrane region" description="Helical" evidence="1">
    <location>
        <begin position="28"/>
        <end position="46"/>
    </location>
</feature>
<dbReference type="KEGG" id="mgad:MGAD_23930"/>
<dbReference type="InterPro" id="IPR025671">
    <property type="entry name" value="HXXEE"/>
</dbReference>
<name>A0A7I7WQ54_MYCGU</name>
<gene>
    <name evidence="2" type="ORF">MGAD_23930</name>
</gene>
<feature type="transmembrane region" description="Helical" evidence="1">
    <location>
        <begin position="115"/>
        <end position="141"/>
    </location>
</feature>
<accession>A0A7I7WQ54</accession>
<proteinExistence type="predicted"/>
<keyword evidence="1" id="KW-0472">Membrane</keyword>
<evidence type="ECO:0008006" key="4">
    <source>
        <dbReference type="Google" id="ProtNLM"/>
    </source>
</evidence>
<feature type="transmembrane region" description="Helical" evidence="1">
    <location>
        <begin position="153"/>
        <end position="175"/>
    </location>
</feature>
<organism evidence="2 3">
    <name type="scientific">Mycolicibacterium gadium</name>
    <name type="common">Mycobacterium gadium</name>
    <dbReference type="NCBI Taxonomy" id="1794"/>
    <lineage>
        <taxon>Bacteria</taxon>
        <taxon>Bacillati</taxon>
        <taxon>Actinomycetota</taxon>
        <taxon>Actinomycetes</taxon>
        <taxon>Mycobacteriales</taxon>
        <taxon>Mycobacteriaceae</taxon>
        <taxon>Mycolicibacterium</taxon>
    </lineage>
</organism>
<evidence type="ECO:0000313" key="2">
    <source>
        <dbReference type="EMBL" id="BBZ18058.1"/>
    </source>
</evidence>
<reference evidence="2 3" key="1">
    <citation type="journal article" date="2019" name="Emerg. Microbes Infect.">
        <title>Comprehensive subspecies identification of 175 nontuberculous mycobacteria species based on 7547 genomic profiles.</title>
        <authorList>
            <person name="Matsumoto Y."/>
            <person name="Kinjo T."/>
            <person name="Motooka D."/>
            <person name="Nabeya D."/>
            <person name="Jung N."/>
            <person name="Uechi K."/>
            <person name="Horii T."/>
            <person name="Iida T."/>
            <person name="Fujita J."/>
            <person name="Nakamura S."/>
        </authorList>
    </citation>
    <scope>NUCLEOTIDE SEQUENCE [LARGE SCALE GENOMIC DNA]</scope>
    <source>
        <strain evidence="2 3">JCM 12688</strain>
    </source>
</reference>
<evidence type="ECO:0000313" key="3">
    <source>
        <dbReference type="Proteomes" id="UP000466187"/>
    </source>
</evidence>
<keyword evidence="1" id="KW-0812">Transmembrane</keyword>
<dbReference type="Proteomes" id="UP000466187">
    <property type="component" value="Chromosome"/>
</dbReference>
<feature type="transmembrane region" description="Helical" evidence="1">
    <location>
        <begin position="181"/>
        <end position="201"/>
    </location>
</feature>
<dbReference type="AlphaFoldDB" id="A0A7I7WQ54"/>
<evidence type="ECO:0000256" key="1">
    <source>
        <dbReference type="SAM" id="Phobius"/>
    </source>
</evidence>
<dbReference type="EMBL" id="AP022608">
    <property type="protein sequence ID" value="BBZ18058.1"/>
    <property type="molecule type" value="Genomic_DNA"/>
</dbReference>
<keyword evidence="1" id="KW-1133">Transmembrane helix</keyword>
<protein>
    <recommendedName>
        <fullName evidence="4">HXXEE domain-containing protein</fullName>
    </recommendedName>
</protein>
<dbReference type="Pfam" id="PF13787">
    <property type="entry name" value="HXXEE"/>
    <property type="match status" value="1"/>
</dbReference>
<sequence length="217" mass="24151">MSTATTLQAPSPSYSVDDYRRYTRATQWLNTAGAVVAVALGIFILIDPVRRTDPDWVFWLIWPMATLHTIEEYVWPGGFLRYFNGVAWGSADPHGPLTARRAFLTDAVAGLFNPIVVLVMSVTYLPAVWFFIAVLLINGFFHICESLKTGRYFPGAVTGAVVYIPGFTVITNFYVERGLVSGVDLAVTFACGLAFTGAFFFQVRRWQRTDEKDCVPA</sequence>